<dbReference type="GO" id="GO:0016757">
    <property type="term" value="F:glycosyltransferase activity"/>
    <property type="evidence" value="ECO:0007669"/>
    <property type="project" value="UniProtKB-KW"/>
</dbReference>
<keyword evidence="3" id="KW-0479">Metal-binding</keyword>
<dbReference type="PANTHER" id="PTHR13778:SF47">
    <property type="entry name" value="LIPOPOLYSACCHARIDE 1,3-GALACTOSYLTRANSFERASE"/>
    <property type="match status" value="1"/>
</dbReference>
<reference evidence="4" key="1">
    <citation type="journal article" date="2021" name="PeerJ">
        <title>Extensive microbial diversity within the chicken gut microbiome revealed by metagenomics and culture.</title>
        <authorList>
            <person name="Gilroy R."/>
            <person name="Ravi A."/>
            <person name="Getino M."/>
            <person name="Pursley I."/>
            <person name="Horton D.L."/>
            <person name="Alikhan N.F."/>
            <person name="Baker D."/>
            <person name="Gharbi K."/>
            <person name="Hall N."/>
            <person name="Watson M."/>
            <person name="Adriaenssens E.M."/>
            <person name="Foster-Nyarko E."/>
            <person name="Jarju S."/>
            <person name="Secka A."/>
            <person name="Antonio M."/>
            <person name="Oren A."/>
            <person name="Chaudhuri R.R."/>
            <person name="La Ragione R."/>
            <person name="Hildebrand F."/>
            <person name="Pallen M.J."/>
        </authorList>
    </citation>
    <scope>NUCLEOTIDE SEQUENCE</scope>
    <source>
        <strain evidence="4">USAMLcec4-12693</strain>
    </source>
</reference>
<sequence length="277" mass="31772">MSTITLLATLDQAYLPRLQVLLTSIAVNQTDTSVELYLLHSRIPEKNLTPVARQCQILGFSFFPIQIPESSFADAPVTRTYPKEMYYRLLAPHLLPGHVHRILYLDPDTLVINPLRPLWDTDLDGNLFAAAAHTGKTELANSINQLRLGTDHNYFNSGVLLMDLDSGRSEIIPEDIFRFVREHGKELLLPDQDILNCLYGNRILELDDAVWNYDARNYNNYLIRSSGTCTMDWVMSTTSILHFCGKSKPWHSGYIHRFGILYKHYMQLTRRLGFSPE</sequence>
<dbReference type="GO" id="GO:0046872">
    <property type="term" value="F:metal ion binding"/>
    <property type="evidence" value="ECO:0007669"/>
    <property type="project" value="UniProtKB-KW"/>
</dbReference>
<dbReference type="Gene3D" id="3.90.550.10">
    <property type="entry name" value="Spore Coat Polysaccharide Biosynthesis Protein SpsA, Chain A"/>
    <property type="match status" value="1"/>
</dbReference>
<keyword evidence="1" id="KW-0328">Glycosyltransferase</keyword>
<proteinExistence type="predicted"/>
<dbReference type="CDD" id="cd04194">
    <property type="entry name" value="GT8_A4GalT_like"/>
    <property type="match status" value="1"/>
</dbReference>
<comment type="caution">
    <text evidence="4">The sequence shown here is derived from an EMBL/GenBank/DDBJ whole genome shotgun (WGS) entry which is preliminary data.</text>
</comment>
<keyword evidence="2" id="KW-0808">Transferase</keyword>
<accession>A0A9D2VZ16</accession>
<dbReference type="InterPro" id="IPR050748">
    <property type="entry name" value="Glycosyltrans_8_dom-fam"/>
</dbReference>
<name>A0A9D2VZ16_9FIRM</name>
<organism evidence="4 5">
    <name type="scientific">Merdimonas faecis</name>
    <dbReference type="NCBI Taxonomy" id="1653435"/>
    <lineage>
        <taxon>Bacteria</taxon>
        <taxon>Bacillati</taxon>
        <taxon>Bacillota</taxon>
        <taxon>Clostridia</taxon>
        <taxon>Lachnospirales</taxon>
        <taxon>Lachnospiraceae</taxon>
        <taxon>Merdimonas</taxon>
    </lineage>
</organism>
<dbReference type="AlphaFoldDB" id="A0A9D2VZ16"/>
<evidence type="ECO:0000313" key="4">
    <source>
        <dbReference type="EMBL" id="HJH50797.1"/>
    </source>
</evidence>
<dbReference type="PANTHER" id="PTHR13778">
    <property type="entry name" value="GLYCOSYLTRANSFERASE 8 DOMAIN-CONTAINING PROTEIN"/>
    <property type="match status" value="1"/>
</dbReference>
<evidence type="ECO:0000256" key="3">
    <source>
        <dbReference type="ARBA" id="ARBA00022723"/>
    </source>
</evidence>
<gene>
    <name evidence="4" type="ORF">K8V39_11095</name>
</gene>
<dbReference type="RefSeq" id="WP_277272480.1">
    <property type="nucleotide sequence ID" value="NZ_DYXE01000088.1"/>
</dbReference>
<evidence type="ECO:0000256" key="2">
    <source>
        <dbReference type="ARBA" id="ARBA00022679"/>
    </source>
</evidence>
<dbReference type="Proteomes" id="UP000813420">
    <property type="component" value="Unassembled WGS sequence"/>
</dbReference>
<evidence type="ECO:0000313" key="5">
    <source>
        <dbReference type="Proteomes" id="UP000813420"/>
    </source>
</evidence>
<dbReference type="InterPro" id="IPR029044">
    <property type="entry name" value="Nucleotide-diphossugar_trans"/>
</dbReference>
<reference evidence="4" key="2">
    <citation type="submission" date="2021-09" db="EMBL/GenBank/DDBJ databases">
        <authorList>
            <person name="Gilroy R."/>
        </authorList>
    </citation>
    <scope>NUCLEOTIDE SEQUENCE</scope>
    <source>
        <strain evidence="4">USAMLcec4-12693</strain>
    </source>
</reference>
<protein>
    <submittedName>
        <fullName evidence="4">Glycosyltransferase family 8 protein</fullName>
    </submittedName>
</protein>
<evidence type="ECO:0000256" key="1">
    <source>
        <dbReference type="ARBA" id="ARBA00022676"/>
    </source>
</evidence>
<dbReference type="SUPFAM" id="SSF53448">
    <property type="entry name" value="Nucleotide-diphospho-sugar transferases"/>
    <property type="match status" value="1"/>
</dbReference>
<dbReference type="Pfam" id="PF01501">
    <property type="entry name" value="Glyco_transf_8"/>
    <property type="match status" value="1"/>
</dbReference>
<dbReference type="EMBL" id="DYXE01000088">
    <property type="protein sequence ID" value="HJH50797.1"/>
    <property type="molecule type" value="Genomic_DNA"/>
</dbReference>
<dbReference type="InterPro" id="IPR002495">
    <property type="entry name" value="Glyco_trans_8"/>
</dbReference>